<accession>A0A2N5GI93</accession>
<evidence type="ECO:0000256" key="4">
    <source>
        <dbReference type="ARBA" id="ARBA00022989"/>
    </source>
</evidence>
<evidence type="ECO:0000256" key="3">
    <source>
        <dbReference type="ARBA" id="ARBA00022692"/>
    </source>
</evidence>
<feature type="transmembrane region" description="Helical" evidence="6">
    <location>
        <begin position="402"/>
        <end position="422"/>
    </location>
</feature>
<dbReference type="PANTHER" id="PTHR42770:SF7">
    <property type="entry name" value="MEMBRANE PROTEIN"/>
    <property type="match status" value="1"/>
</dbReference>
<dbReference type="Gene3D" id="1.20.1740.10">
    <property type="entry name" value="Amino acid/polyamine transporter I"/>
    <property type="match status" value="1"/>
</dbReference>
<dbReference type="EMBL" id="PGVD01000057">
    <property type="protein sequence ID" value="PLR92518.1"/>
    <property type="molecule type" value="Genomic_DNA"/>
</dbReference>
<dbReference type="AlphaFoldDB" id="A0A2N5GI93"/>
<protein>
    <recommendedName>
        <fullName evidence="11">APC family permease</fullName>
    </recommendedName>
</protein>
<evidence type="ECO:0000256" key="1">
    <source>
        <dbReference type="ARBA" id="ARBA00004651"/>
    </source>
</evidence>
<dbReference type="PANTHER" id="PTHR42770">
    <property type="entry name" value="AMINO ACID TRANSPORTER-RELATED"/>
    <property type="match status" value="1"/>
</dbReference>
<feature type="transmembrane region" description="Helical" evidence="6">
    <location>
        <begin position="469"/>
        <end position="497"/>
    </location>
</feature>
<dbReference type="PIRSF" id="PIRSF006060">
    <property type="entry name" value="AA_transporter"/>
    <property type="match status" value="1"/>
</dbReference>
<evidence type="ECO:0000256" key="2">
    <source>
        <dbReference type="ARBA" id="ARBA00022475"/>
    </source>
</evidence>
<feature type="transmembrane region" description="Helical" evidence="6">
    <location>
        <begin position="428"/>
        <end position="449"/>
    </location>
</feature>
<evidence type="ECO:0000313" key="8">
    <source>
        <dbReference type="EMBL" id="PLR92518.1"/>
    </source>
</evidence>
<feature type="transmembrane region" description="Helical" evidence="6">
    <location>
        <begin position="38"/>
        <end position="59"/>
    </location>
</feature>
<feature type="transmembrane region" description="Helical" evidence="6">
    <location>
        <begin position="284"/>
        <end position="307"/>
    </location>
</feature>
<sequence>MRKPYGEKGENMSNSGLALFEQKSSGGIARQISPIDTMIYSAANPGLMFALVYIMWAPFLYPGAHMVWAILAVSQMFIIAGLYWLFSVSMPRSGGEYIYISRILHPSLGLMASFMITFTSISWTGILLNWIIKWSIVEFFYSIALINGNDATWLGYAEFFNSNYMHALIGTAMLLFIYYIYYKGTKWMVRLAYITLGATLLGAVVFIIANLVTGQGTFAANFTQLTGLNYDDVITIAKQDGFTTEFLFGATFMAGSTYIILNTLGSTFGANLAGEVRNVQKSQLLALFGSLAILMVIWAVFYGMTYINFGDVWSNSLYYLYNAGHEAYPFAGYDPFITIMIGIMTKSPIFVLLIAICFAIATFGSAAGLGFGPSRNFVAWSFDRLIPKKFMELNPKTNSPTYALKTIIAAAWVFLMLDIFVPSWTANIAYTIFTWFLAWIFLGIAGIVFSTRKKVLFNSSPPIVKTKFLGMHLVTILGWLTLAISVSICYYLLIPFFRGDLPFTMIVVSLLLMLIPIVIYFVMKRSHAKKGIDIDIQFQEIPSD</sequence>
<feature type="transmembrane region" description="Helical" evidence="6">
    <location>
        <begin position="191"/>
        <end position="212"/>
    </location>
</feature>
<comment type="caution">
    <text evidence="7">The sequence shown here is derived from an EMBL/GenBank/DDBJ whole genome shotgun (WGS) entry which is preliminary data.</text>
</comment>
<reference evidence="7 9" key="1">
    <citation type="submission" date="2017-11" db="EMBL/GenBank/DDBJ databases">
        <title>Comparitive Functional Genomics of Dry Heat Resistant strains isolated from the Viking Spacecraft.</title>
        <authorList>
            <person name="Seuylemezian A."/>
            <person name="Cooper K."/>
            <person name="Vaishampayan P."/>
        </authorList>
    </citation>
    <scope>NUCLEOTIDE SEQUENCE [LARGE SCALE GENOMIC DNA]</scope>
    <source>
        <strain evidence="7 9">M4.6</strain>
    </source>
</reference>
<feature type="transmembrane region" description="Helical" evidence="6">
    <location>
        <begin position="246"/>
        <end position="272"/>
    </location>
</feature>
<keyword evidence="5 6" id="KW-0472">Membrane</keyword>
<dbReference type="InterPro" id="IPR050367">
    <property type="entry name" value="APC_superfamily"/>
</dbReference>
<dbReference type="Proteomes" id="UP000234951">
    <property type="component" value="Unassembled WGS sequence"/>
</dbReference>
<keyword evidence="3 6" id="KW-0812">Transmembrane</keyword>
<dbReference type="Proteomes" id="UP000235114">
    <property type="component" value="Unassembled WGS sequence"/>
</dbReference>
<feature type="transmembrane region" description="Helical" evidence="6">
    <location>
        <begin position="349"/>
        <end position="371"/>
    </location>
</feature>
<evidence type="ECO:0000313" key="7">
    <source>
        <dbReference type="EMBL" id="PLR80570.1"/>
    </source>
</evidence>
<comment type="subcellular location">
    <subcellularLocation>
        <location evidence="1">Cell membrane</location>
        <topology evidence="1">Multi-pass membrane protein</topology>
    </subcellularLocation>
</comment>
<proteinExistence type="predicted"/>
<dbReference type="InterPro" id="IPR002293">
    <property type="entry name" value="AA/rel_permease1"/>
</dbReference>
<feature type="transmembrane region" description="Helical" evidence="6">
    <location>
        <begin position="107"/>
        <end position="132"/>
    </location>
</feature>
<dbReference type="EMBL" id="PGVA01000049">
    <property type="protein sequence ID" value="PLR80570.1"/>
    <property type="molecule type" value="Genomic_DNA"/>
</dbReference>
<organism evidence="7 9">
    <name type="scientific">Bacillus canaveralius</name>
    <dbReference type="NCBI Taxonomy" id="1403243"/>
    <lineage>
        <taxon>Bacteria</taxon>
        <taxon>Bacillati</taxon>
        <taxon>Bacillota</taxon>
        <taxon>Bacilli</taxon>
        <taxon>Bacillales</taxon>
        <taxon>Bacillaceae</taxon>
        <taxon>Bacillus</taxon>
    </lineage>
</organism>
<feature type="transmembrane region" description="Helical" evidence="6">
    <location>
        <begin position="65"/>
        <end position="86"/>
    </location>
</feature>
<name>A0A2N5GI93_9BACI</name>
<dbReference type="Pfam" id="PF13520">
    <property type="entry name" value="AA_permease_2"/>
    <property type="match status" value="1"/>
</dbReference>
<evidence type="ECO:0000313" key="10">
    <source>
        <dbReference type="Proteomes" id="UP000235114"/>
    </source>
</evidence>
<keyword evidence="4 6" id="KW-1133">Transmembrane helix</keyword>
<evidence type="ECO:0008006" key="11">
    <source>
        <dbReference type="Google" id="ProtNLM"/>
    </source>
</evidence>
<evidence type="ECO:0000256" key="6">
    <source>
        <dbReference type="SAM" id="Phobius"/>
    </source>
</evidence>
<feature type="transmembrane region" description="Helical" evidence="6">
    <location>
        <begin position="164"/>
        <end position="182"/>
    </location>
</feature>
<reference evidence="8 10" key="2">
    <citation type="submission" date="2017-12" db="EMBL/GenBank/DDBJ databases">
        <title>Comparative Functional Genomics of Dry Heat Resistant strains isolated from the Viking Spacecraft.</title>
        <authorList>
            <person name="Seuylemezian A."/>
            <person name="Cooper K."/>
            <person name="Vaishampayan P."/>
        </authorList>
    </citation>
    <scope>NUCLEOTIDE SEQUENCE [LARGE SCALE GENOMIC DNA]</scope>
    <source>
        <strain evidence="8 10">ATCC 29669</strain>
    </source>
</reference>
<gene>
    <name evidence="7" type="ORF">CU635_17910</name>
    <name evidence="8" type="ORF">CVD25_18665</name>
</gene>
<evidence type="ECO:0000256" key="5">
    <source>
        <dbReference type="ARBA" id="ARBA00023136"/>
    </source>
</evidence>
<evidence type="ECO:0000313" key="9">
    <source>
        <dbReference type="Proteomes" id="UP000234951"/>
    </source>
</evidence>
<feature type="transmembrane region" description="Helical" evidence="6">
    <location>
        <begin position="503"/>
        <end position="523"/>
    </location>
</feature>
<dbReference type="OrthoDB" id="9810109at2"/>
<keyword evidence="2" id="KW-1003">Cell membrane</keyword>
<dbReference type="GO" id="GO:0005886">
    <property type="term" value="C:plasma membrane"/>
    <property type="evidence" value="ECO:0007669"/>
    <property type="project" value="UniProtKB-SubCell"/>
</dbReference>
<keyword evidence="10" id="KW-1185">Reference proteome</keyword>
<dbReference type="GO" id="GO:0022857">
    <property type="term" value="F:transmembrane transporter activity"/>
    <property type="evidence" value="ECO:0007669"/>
    <property type="project" value="InterPro"/>
</dbReference>